<feature type="transmembrane region" description="Helical" evidence="2">
    <location>
        <begin position="472"/>
        <end position="489"/>
    </location>
</feature>
<feature type="transmembrane region" description="Helical" evidence="2">
    <location>
        <begin position="233"/>
        <end position="253"/>
    </location>
</feature>
<feature type="transmembrane region" description="Helical" evidence="2">
    <location>
        <begin position="319"/>
        <end position="341"/>
    </location>
</feature>
<feature type="transmembrane region" description="Helical" evidence="2">
    <location>
        <begin position="161"/>
        <end position="182"/>
    </location>
</feature>
<evidence type="ECO:0000313" key="4">
    <source>
        <dbReference type="Proteomes" id="UP001612415"/>
    </source>
</evidence>
<feature type="transmembrane region" description="Helical" evidence="2">
    <location>
        <begin position="55"/>
        <end position="76"/>
    </location>
</feature>
<feature type="transmembrane region" description="Helical" evidence="2">
    <location>
        <begin position="194"/>
        <end position="212"/>
    </location>
</feature>
<evidence type="ECO:0000313" key="3">
    <source>
        <dbReference type="EMBL" id="MFI5675699.1"/>
    </source>
</evidence>
<dbReference type="PANTHER" id="PTHR30569:SF0">
    <property type="entry name" value="CYTOSINE PERMEASE"/>
    <property type="match status" value="1"/>
</dbReference>
<keyword evidence="2" id="KW-0812">Transmembrane</keyword>
<dbReference type="EMBL" id="JBITDC010000004">
    <property type="protein sequence ID" value="MFI5675699.1"/>
    <property type="molecule type" value="Genomic_DNA"/>
</dbReference>
<dbReference type="Gene3D" id="1.10.4160.10">
    <property type="entry name" value="Hydantoin permease"/>
    <property type="match status" value="1"/>
</dbReference>
<keyword evidence="4" id="KW-1185">Reference proteome</keyword>
<protein>
    <submittedName>
        <fullName evidence="3">Purine-cytosine permease family protein</fullName>
    </submittedName>
</protein>
<feature type="transmembrane region" description="Helical" evidence="2">
    <location>
        <begin position="273"/>
        <end position="290"/>
    </location>
</feature>
<organism evidence="3 4">
    <name type="scientific">Streptomyces cellulosae</name>
    <dbReference type="NCBI Taxonomy" id="1968"/>
    <lineage>
        <taxon>Bacteria</taxon>
        <taxon>Bacillati</taxon>
        <taxon>Actinomycetota</taxon>
        <taxon>Actinomycetes</taxon>
        <taxon>Kitasatosporales</taxon>
        <taxon>Streptomycetaceae</taxon>
        <taxon>Streptomyces</taxon>
    </lineage>
</organism>
<feature type="transmembrane region" description="Helical" evidence="2">
    <location>
        <begin position="373"/>
        <end position="395"/>
    </location>
</feature>
<keyword evidence="2" id="KW-1133">Transmembrane helix</keyword>
<feature type="transmembrane region" description="Helical" evidence="2">
    <location>
        <begin position="88"/>
        <end position="109"/>
    </location>
</feature>
<feature type="transmembrane region" description="Helical" evidence="2">
    <location>
        <begin position="440"/>
        <end position="460"/>
    </location>
</feature>
<dbReference type="PANTHER" id="PTHR30569">
    <property type="entry name" value="CYTOSINE TRANSPORTER CODB"/>
    <property type="match status" value="1"/>
</dbReference>
<dbReference type="InterPro" id="IPR030191">
    <property type="entry name" value="CodB"/>
</dbReference>
<dbReference type="Proteomes" id="UP001612415">
    <property type="component" value="Unassembled WGS sequence"/>
</dbReference>
<evidence type="ECO:0000256" key="2">
    <source>
        <dbReference type="SAM" id="Phobius"/>
    </source>
</evidence>
<accession>A0ABW7Y009</accession>
<reference evidence="3 4" key="1">
    <citation type="submission" date="2024-10" db="EMBL/GenBank/DDBJ databases">
        <title>The Natural Products Discovery Center: Release of the First 8490 Sequenced Strains for Exploring Actinobacteria Biosynthetic Diversity.</title>
        <authorList>
            <person name="Kalkreuter E."/>
            <person name="Kautsar S.A."/>
            <person name="Yang D."/>
            <person name="Bader C.D."/>
            <person name="Teijaro C.N."/>
            <person name="Fluegel L."/>
            <person name="Davis C.M."/>
            <person name="Simpson J.R."/>
            <person name="Lauterbach L."/>
            <person name="Steele A.D."/>
            <person name="Gui C."/>
            <person name="Meng S."/>
            <person name="Li G."/>
            <person name="Viehrig K."/>
            <person name="Ye F."/>
            <person name="Su P."/>
            <person name="Kiefer A.F."/>
            <person name="Nichols A."/>
            <person name="Cepeda A.J."/>
            <person name="Yan W."/>
            <person name="Fan B."/>
            <person name="Jiang Y."/>
            <person name="Adhikari A."/>
            <person name="Zheng C.-J."/>
            <person name="Schuster L."/>
            <person name="Cowan T.M."/>
            <person name="Smanski M.J."/>
            <person name="Chevrette M.G."/>
            <person name="De Carvalho L.P.S."/>
            <person name="Shen B."/>
        </authorList>
    </citation>
    <scope>NUCLEOTIDE SEQUENCE [LARGE SCALE GENOMIC DNA]</scope>
    <source>
        <strain evidence="3 4">NPDC051599</strain>
    </source>
</reference>
<feature type="transmembrane region" description="Helical" evidence="2">
    <location>
        <begin position="401"/>
        <end position="419"/>
    </location>
</feature>
<comment type="caution">
    <text evidence="3">The sequence shown here is derived from an EMBL/GenBank/DDBJ whole genome shotgun (WGS) entry which is preliminary data.</text>
</comment>
<feature type="transmembrane region" description="Helical" evidence="2">
    <location>
        <begin position="129"/>
        <end position="149"/>
    </location>
</feature>
<dbReference type="RefSeq" id="WP_398656479.1">
    <property type="nucleotide sequence ID" value="NZ_JBITDC010000004.1"/>
</dbReference>
<evidence type="ECO:0000256" key="1">
    <source>
        <dbReference type="SAM" id="MobiDB-lite"/>
    </source>
</evidence>
<proteinExistence type="predicted"/>
<sequence length="577" mass="61359">MTEIVDNEPETAPAGATGIDAGNSGTTGRKYNRWTQNDTLEDYSLRYAPKSFRRWSPYVVATTALGGIAYLADFAIGGSIAISNGFSSAMVAILAAAVVIFLTGIPISYYSAKYSIDMDLLTRGAGFGYLGSTLTSVIYASFTFIFFALEGSIMAQALDVGLHIPLALGYLLCSLVILPMVIYGMTAMSKMQVWTQPVWLVLMVAPFVSIAIQDPSKYAKFAHFAGNSPTGSSISMLGVGAGAGVALSLIAQVGEQVDYLRFMPDKTPENAKSWWAAVLSAGPGWVVLGASKQIGGAFLAFCIAGSVGLSKANEPIQMYISGFKTFAAPVALGLATFFVILSQIKINVTNAYSGSLSWSNFFSRLTHRHPGRVVYIFLNVGIALALMEGGVFGFLNTVLGFYSNVAIAWIGAVVADLVINKPLKLSPSFIEFKRAHLYNFNPVGFGAMLVASAVSIAAYFEAFGDYGKAYSPFIALFLAMALSPLFAWLTKGKYYIARLDDLDEPLIGADGLPSAVTLTCSVCSDAFERPDMANCPFHEGAICSLCCSLDKECHDTCKSGNGVGPVDLSMPAMRSAG</sequence>
<name>A0ABW7Y009_STRCE</name>
<gene>
    <name evidence="3" type="ORF">ACIA8P_13635</name>
</gene>
<feature type="region of interest" description="Disordered" evidence="1">
    <location>
        <begin position="1"/>
        <end position="30"/>
    </location>
</feature>
<keyword evidence="2" id="KW-0472">Membrane</keyword>